<keyword evidence="2" id="KW-0808">Transferase</keyword>
<dbReference type="Proteomes" id="UP000033063">
    <property type="component" value="Chromosome"/>
</dbReference>
<name>A0A0E3WNC3_METMZ</name>
<organism evidence="2 3">
    <name type="scientific">Methanosarcina mazei LYC</name>
    <dbReference type="NCBI Taxonomy" id="1434114"/>
    <lineage>
        <taxon>Archaea</taxon>
        <taxon>Methanobacteriati</taxon>
        <taxon>Methanobacteriota</taxon>
        <taxon>Stenosarchaea group</taxon>
        <taxon>Methanomicrobia</taxon>
        <taxon>Methanosarcinales</taxon>
        <taxon>Methanosarcinaceae</taxon>
        <taxon>Methanosarcina</taxon>
    </lineage>
</organism>
<protein>
    <submittedName>
        <fullName evidence="2">Sensory transduction histidine kinase</fullName>
    </submittedName>
</protein>
<accession>A0A0E3WNC3</accession>
<dbReference type="GeneID" id="24879009"/>
<dbReference type="InterPro" id="IPR025847">
    <property type="entry name" value="MEDS_domain"/>
</dbReference>
<gene>
    <name evidence="2" type="ORF">MSMAL_2692</name>
</gene>
<dbReference type="EMBL" id="CP009513">
    <property type="protein sequence ID" value="AKB69235.1"/>
    <property type="molecule type" value="Genomic_DNA"/>
</dbReference>
<dbReference type="PATRIC" id="fig|1434114.4.peg.3394"/>
<evidence type="ECO:0000313" key="2">
    <source>
        <dbReference type="EMBL" id="AKB69235.1"/>
    </source>
</evidence>
<reference evidence="2 3" key="1">
    <citation type="submission" date="2014-07" db="EMBL/GenBank/DDBJ databases">
        <title>Methanogenic archaea and the global carbon cycle.</title>
        <authorList>
            <person name="Henriksen J.R."/>
            <person name="Luke J."/>
            <person name="Reinhart S."/>
            <person name="Benedict M.N."/>
            <person name="Youngblut N.D."/>
            <person name="Metcalf M.E."/>
            <person name="Whitaker R.J."/>
            <person name="Metcalf W.W."/>
        </authorList>
    </citation>
    <scope>NUCLEOTIDE SEQUENCE [LARGE SCALE GENOMIC DNA]</scope>
    <source>
        <strain evidence="2 3">LYC</strain>
    </source>
</reference>
<evidence type="ECO:0000313" key="3">
    <source>
        <dbReference type="Proteomes" id="UP000033063"/>
    </source>
</evidence>
<proteinExistence type="predicted"/>
<dbReference type="AlphaFoldDB" id="A0A0E3WNC3"/>
<dbReference type="GO" id="GO:0016301">
    <property type="term" value="F:kinase activity"/>
    <property type="evidence" value="ECO:0007669"/>
    <property type="project" value="UniProtKB-KW"/>
</dbReference>
<dbReference type="HOGENOM" id="CLU_2461829_0_0_2"/>
<feature type="domain" description="MEDS" evidence="1">
    <location>
        <begin position="20"/>
        <end position="91"/>
    </location>
</feature>
<keyword evidence="2" id="KW-0418">Kinase</keyword>
<dbReference type="Pfam" id="PF14417">
    <property type="entry name" value="MEDS"/>
    <property type="match status" value="1"/>
</dbReference>
<sequence>MDEKLRTSGVQVIGDIAWGTHFCQFYRTQEELVNVVCPYLKAGLEGNELCIWALPRDFETKKEAEEPLRRTIPKLDIYLEKGQMEIISYKDRSCPHIIEQEL</sequence>
<dbReference type="RefSeq" id="WP_048041053.1">
    <property type="nucleotide sequence ID" value="NZ_CP009513.1"/>
</dbReference>
<evidence type="ECO:0000259" key="1">
    <source>
        <dbReference type="Pfam" id="PF14417"/>
    </source>
</evidence>